<dbReference type="PROSITE" id="PS50859">
    <property type="entry name" value="LONGIN"/>
    <property type="match status" value="1"/>
</dbReference>
<comment type="caution">
    <text evidence="12">The sequence shown here is derived from an EMBL/GenBank/DDBJ whole genome shotgun (WGS) entry which is preliminary data.</text>
</comment>
<dbReference type="SUPFAM" id="SSF64356">
    <property type="entry name" value="SNARE-like"/>
    <property type="match status" value="1"/>
</dbReference>
<evidence type="ECO:0000313" key="12">
    <source>
        <dbReference type="EMBL" id="KAJ4458311.1"/>
    </source>
</evidence>
<evidence type="ECO:0000256" key="4">
    <source>
        <dbReference type="ARBA" id="ARBA00022927"/>
    </source>
</evidence>
<comment type="similarity">
    <text evidence="1">Belongs to the synaptobrevin family.</text>
</comment>
<dbReference type="EMBL" id="JAPMOS010000031">
    <property type="protein sequence ID" value="KAJ4458311.1"/>
    <property type="molecule type" value="Genomic_DNA"/>
</dbReference>
<dbReference type="Gene3D" id="3.30.450.50">
    <property type="entry name" value="Longin domain"/>
    <property type="match status" value="1"/>
</dbReference>
<dbReference type="PRINTS" id="PR00219">
    <property type="entry name" value="SYNAPTOBREVN"/>
</dbReference>
<feature type="transmembrane region" description="Helical" evidence="9">
    <location>
        <begin position="188"/>
        <end position="212"/>
    </location>
</feature>
<keyword evidence="5 9" id="KW-1133">Transmembrane helix</keyword>
<dbReference type="InterPro" id="IPR010908">
    <property type="entry name" value="Longin_dom"/>
</dbReference>
<evidence type="ECO:0000256" key="1">
    <source>
        <dbReference type="ARBA" id="ARBA00008025"/>
    </source>
</evidence>
<evidence type="ECO:0000256" key="6">
    <source>
        <dbReference type="ARBA" id="ARBA00023136"/>
    </source>
</evidence>
<proteinExistence type="inferred from homology"/>
<dbReference type="InterPro" id="IPR051097">
    <property type="entry name" value="Synaptobrevin-like_transport"/>
</dbReference>
<comment type="subcellular location">
    <subcellularLocation>
        <location evidence="7">Endomembrane system</location>
        <topology evidence="7">Single-pass type IV membrane protein</topology>
    </subcellularLocation>
</comment>
<protein>
    <submittedName>
        <fullName evidence="12">Vesicle-associated membrane protein 7B</fullName>
    </submittedName>
</protein>
<organism evidence="12 13">
    <name type="scientific">Paratrimastix pyriformis</name>
    <dbReference type="NCBI Taxonomy" id="342808"/>
    <lineage>
        <taxon>Eukaryota</taxon>
        <taxon>Metamonada</taxon>
        <taxon>Preaxostyla</taxon>
        <taxon>Paratrimastigidae</taxon>
        <taxon>Paratrimastix</taxon>
    </lineage>
</organism>
<accession>A0ABQ8UK34</accession>
<keyword evidence="3 9" id="KW-0812">Transmembrane</keyword>
<reference evidence="12" key="1">
    <citation type="journal article" date="2022" name="bioRxiv">
        <title>Genomics of Preaxostyla Flagellates Illuminates Evolutionary Transitions and the Path Towards Mitochondrial Loss.</title>
        <authorList>
            <person name="Novak L.V.F."/>
            <person name="Treitli S.C."/>
            <person name="Pyrih J."/>
            <person name="Halakuc P."/>
            <person name="Pipaliya S.V."/>
            <person name="Vacek V."/>
            <person name="Brzon O."/>
            <person name="Soukal P."/>
            <person name="Eme L."/>
            <person name="Dacks J.B."/>
            <person name="Karnkowska A."/>
            <person name="Elias M."/>
            <person name="Hampl V."/>
        </authorList>
    </citation>
    <scope>NUCLEOTIDE SEQUENCE</scope>
    <source>
        <strain evidence="12">RCP-MX</strain>
    </source>
</reference>
<dbReference type="Pfam" id="PF00957">
    <property type="entry name" value="Synaptobrevin"/>
    <property type="match status" value="1"/>
</dbReference>
<feature type="domain" description="Longin" evidence="10">
    <location>
        <begin position="7"/>
        <end position="109"/>
    </location>
</feature>
<dbReference type="InterPro" id="IPR042855">
    <property type="entry name" value="V_SNARE_CC"/>
</dbReference>
<dbReference type="CDD" id="cd14824">
    <property type="entry name" value="Longin"/>
    <property type="match status" value="1"/>
</dbReference>
<evidence type="ECO:0000256" key="2">
    <source>
        <dbReference type="ARBA" id="ARBA00022448"/>
    </source>
</evidence>
<dbReference type="PROSITE" id="PS50892">
    <property type="entry name" value="V_SNARE"/>
    <property type="match status" value="1"/>
</dbReference>
<evidence type="ECO:0000256" key="9">
    <source>
        <dbReference type="SAM" id="Phobius"/>
    </source>
</evidence>
<keyword evidence="6 9" id="KW-0472">Membrane</keyword>
<dbReference type="PANTHER" id="PTHR21136">
    <property type="entry name" value="SNARE PROTEINS"/>
    <property type="match status" value="1"/>
</dbReference>
<dbReference type="PROSITE" id="PS00417">
    <property type="entry name" value="SYNAPTOBREVIN"/>
    <property type="match status" value="1"/>
</dbReference>
<dbReference type="Gene3D" id="1.20.5.110">
    <property type="match status" value="1"/>
</dbReference>
<evidence type="ECO:0000256" key="3">
    <source>
        <dbReference type="ARBA" id="ARBA00022692"/>
    </source>
</evidence>
<evidence type="ECO:0000256" key="5">
    <source>
        <dbReference type="ARBA" id="ARBA00022989"/>
    </source>
</evidence>
<dbReference type="PANTHER" id="PTHR21136:SF168">
    <property type="entry name" value="VESICLE-ASSOCIATED MEMBRANE PROTEIN 9"/>
    <property type="match status" value="1"/>
</dbReference>
<evidence type="ECO:0000259" key="10">
    <source>
        <dbReference type="PROSITE" id="PS50859"/>
    </source>
</evidence>
<dbReference type="CDD" id="cd15843">
    <property type="entry name" value="R-SNARE"/>
    <property type="match status" value="1"/>
</dbReference>
<dbReference type="InterPro" id="IPR001388">
    <property type="entry name" value="Synaptobrevin-like"/>
</dbReference>
<keyword evidence="2" id="KW-0813">Transport</keyword>
<feature type="domain" description="V-SNARE coiled-coil homology" evidence="11">
    <location>
        <begin position="124"/>
        <end position="184"/>
    </location>
</feature>
<keyword evidence="4" id="KW-0653">Protein transport</keyword>
<evidence type="ECO:0000256" key="8">
    <source>
        <dbReference type="PROSITE-ProRule" id="PRU00290"/>
    </source>
</evidence>
<gene>
    <name evidence="12" type="ORF">PAPYR_5991</name>
</gene>
<keyword evidence="13" id="KW-1185">Reference proteome</keyword>
<name>A0ABQ8UK34_9EUKA</name>
<evidence type="ECO:0000313" key="13">
    <source>
        <dbReference type="Proteomes" id="UP001141327"/>
    </source>
</evidence>
<dbReference type="Pfam" id="PF13774">
    <property type="entry name" value="Longin"/>
    <property type="match status" value="1"/>
</dbReference>
<sequence>MPIIYSLISRGSNVLAEFTSTTGNFTTITRRILTKIPPQNNKMSYVYDKFTFHYIVDNGIIYMCMCDMQFERRIAFGFLEAIRQRFISAYGDQAKTALAYAMKDFSTELSKQMEYFSNNPNADQIRKVRSEIDEVRNVMESNIDKILERQEKIELLVDKTDNLNRSAHQFRKRSTNLKRSMWWKNCKLWIILVLVAIVVIYMIIGFSCGFDFGCAWKKK</sequence>
<dbReference type="Proteomes" id="UP001141327">
    <property type="component" value="Unassembled WGS sequence"/>
</dbReference>
<dbReference type="SUPFAM" id="SSF58038">
    <property type="entry name" value="SNARE fusion complex"/>
    <property type="match status" value="1"/>
</dbReference>
<dbReference type="InterPro" id="IPR011012">
    <property type="entry name" value="Longin-like_dom_sf"/>
</dbReference>
<evidence type="ECO:0000256" key="7">
    <source>
        <dbReference type="ARBA" id="ARBA00046280"/>
    </source>
</evidence>
<dbReference type="SMART" id="SM01270">
    <property type="entry name" value="Longin"/>
    <property type="match status" value="1"/>
</dbReference>
<evidence type="ECO:0000259" key="11">
    <source>
        <dbReference type="PROSITE" id="PS50892"/>
    </source>
</evidence>
<keyword evidence="8" id="KW-0175">Coiled coil</keyword>